<dbReference type="Gene3D" id="3.40.50.150">
    <property type="entry name" value="Vaccinia Virus protein VP39"/>
    <property type="match status" value="1"/>
</dbReference>
<keyword evidence="2" id="KW-1185">Reference proteome</keyword>
<proteinExistence type="predicted"/>
<evidence type="ECO:0000313" key="1">
    <source>
        <dbReference type="EMBL" id="CAE8642936.1"/>
    </source>
</evidence>
<dbReference type="PANTHER" id="PTHR14614:SF132">
    <property type="entry name" value="PROTEIN-LYSINE METHYLTRANSFERASE C42C1.13"/>
    <property type="match status" value="1"/>
</dbReference>
<reference evidence="1" key="1">
    <citation type="submission" date="2021-02" db="EMBL/GenBank/DDBJ databases">
        <authorList>
            <person name="Dougan E. K."/>
            <person name="Rhodes N."/>
            <person name="Thang M."/>
            <person name="Chan C."/>
        </authorList>
    </citation>
    <scope>NUCLEOTIDE SEQUENCE</scope>
</reference>
<dbReference type="EMBL" id="CAJNNV010033229">
    <property type="protein sequence ID" value="CAE8642936.1"/>
    <property type="molecule type" value="Genomic_DNA"/>
</dbReference>
<protein>
    <recommendedName>
        <fullName evidence="3">Calmodulin-lysine N-methyltransferase</fullName>
    </recommendedName>
</protein>
<evidence type="ECO:0008006" key="3">
    <source>
        <dbReference type="Google" id="ProtNLM"/>
    </source>
</evidence>
<dbReference type="AlphaFoldDB" id="A0A813HXC4"/>
<dbReference type="InterPro" id="IPR019410">
    <property type="entry name" value="Methyltransf_16"/>
</dbReference>
<feature type="non-terminal residue" evidence="1">
    <location>
        <position position="1"/>
    </location>
</feature>
<organism evidence="1 2">
    <name type="scientific">Polarella glacialis</name>
    <name type="common">Dinoflagellate</name>
    <dbReference type="NCBI Taxonomy" id="89957"/>
    <lineage>
        <taxon>Eukaryota</taxon>
        <taxon>Sar</taxon>
        <taxon>Alveolata</taxon>
        <taxon>Dinophyceae</taxon>
        <taxon>Suessiales</taxon>
        <taxon>Suessiaceae</taxon>
        <taxon>Polarella</taxon>
    </lineage>
</organism>
<sequence length="208" mass="22139">PETWGRHRRQCGQRWSLAVLTDDALGVAGRPWAAQEVAARVLDGILEQRQFSIGERVTLVELGAGCGALACAFALKLAARQPRVIATDLPEVVPLMVQNAGANKALVECASLPWGDLAAAKALAVAAPAVVVACEVAYWGGWDLFADDTRVPLADTLAALLIGEDTGVRIGLLVFTIRDESRELALLPMLRERGLEVVQVSPLPVEGE</sequence>
<dbReference type="SUPFAM" id="SSF53335">
    <property type="entry name" value="S-adenosyl-L-methionine-dependent methyltransferases"/>
    <property type="match status" value="1"/>
</dbReference>
<dbReference type="Pfam" id="PF10294">
    <property type="entry name" value="Methyltransf_16"/>
    <property type="match status" value="1"/>
</dbReference>
<evidence type="ECO:0000313" key="2">
    <source>
        <dbReference type="Proteomes" id="UP000654075"/>
    </source>
</evidence>
<dbReference type="InterPro" id="IPR029063">
    <property type="entry name" value="SAM-dependent_MTases_sf"/>
</dbReference>
<feature type="non-terminal residue" evidence="1">
    <location>
        <position position="208"/>
    </location>
</feature>
<gene>
    <name evidence="1" type="ORF">PGLA1383_LOCUS57328</name>
</gene>
<dbReference type="PANTHER" id="PTHR14614">
    <property type="entry name" value="HEPATOCELLULAR CARCINOMA-ASSOCIATED ANTIGEN"/>
    <property type="match status" value="1"/>
</dbReference>
<name>A0A813HXC4_POLGL</name>
<dbReference type="Proteomes" id="UP000654075">
    <property type="component" value="Unassembled WGS sequence"/>
</dbReference>
<accession>A0A813HXC4</accession>
<comment type="caution">
    <text evidence="1">The sequence shown here is derived from an EMBL/GenBank/DDBJ whole genome shotgun (WGS) entry which is preliminary data.</text>
</comment>